<dbReference type="PANTHER" id="PTHR33153">
    <property type="entry name" value="MYND-TYPE DOMAIN-CONTAINING PROTEIN"/>
    <property type="match status" value="1"/>
</dbReference>
<dbReference type="InterPro" id="IPR057191">
    <property type="entry name" value="DUF7869"/>
</dbReference>
<organism evidence="2 3">
    <name type="scientific">Riccia sorocarpa</name>
    <dbReference type="NCBI Taxonomy" id="122646"/>
    <lineage>
        <taxon>Eukaryota</taxon>
        <taxon>Viridiplantae</taxon>
        <taxon>Streptophyta</taxon>
        <taxon>Embryophyta</taxon>
        <taxon>Marchantiophyta</taxon>
        <taxon>Marchantiopsida</taxon>
        <taxon>Marchantiidae</taxon>
        <taxon>Marchantiales</taxon>
        <taxon>Ricciaceae</taxon>
        <taxon>Riccia</taxon>
    </lineage>
</organism>
<name>A0ABD3GUJ3_9MARC</name>
<feature type="domain" description="DUF7869" evidence="1">
    <location>
        <begin position="98"/>
        <end position="222"/>
    </location>
</feature>
<dbReference type="Pfam" id="PF25273">
    <property type="entry name" value="DUF7869"/>
    <property type="match status" value="1"/>
</dbReference>
<dbReference type="Proteomes" id="UP001633002">
    <property type="component" value="Unassembled WGS sequence"/>
</dbReference>
<evidence type="ECO:0000313" key="2">
    <source>
        <dbReference type="EMBL" id="KAL3682922.1"/>
    </source>
</evidence>
<comment type="caution">
    <text evidence="2">The sequence shown here is derived from an EMBL/GenBank/DDBJ whole genome shotgun (WGS) entry which is preliminary data.</text>
</comment>
<proteinExistence type="predicted"/>
<evidence type="ECO:0000259" key="1">
    <source>
        <dbReference type="Pfam" id="PF25273"/>
    </source>
</evidence>
<reference evidence="2 3" key="1">
    <citation type="submission" date="2024-09" db="EMBL/GenBank/DDBJ databases">
        <title>Chromosome-scale assembly of Riccia sorocarpa.</title>
        <authorList>
            <person name="Paukszto L."/>
        </authorList>
    </citation>
    <scope>NUCLEOTIDE SEQUENCE [LARGE SCALE GENOMIC DNA]</scope>
    <source>
        <strain evidence="2">LP-2024</strain>
        <tissue evidence="2">Aerial parts of the thallus</tissue>
    </source>
</reference>
<evidence type="ECO:0000313" key="3">
    <source>
        <dbReference type="Proteomes" id="UP001633002"/>
    </source>
</evidence>
<dbReference type="PANTHER" id="PTHR33153:SF3">
    <property type="entry name" value="TRAFFICKING PROTEIN PARTICLE COMPLEX SUBUNIT 11 DOMAIN-CONTAINING PROTEIN"/>
    <property type="match status" value="1"/>
</dbReference>
<accession>A0ABD3GUJ3</accession>
<sequence length="285" mass="32909">MSGRNWGKGPEKMAHVAVNGLWASDPDYTISSLAKYLRDLEKYDGNILGDLAFREEPRHPLFKALMDKQVFEETYLKRIKVTLEEFYGSLSLQGEQVFNQLPENLYIQLDNSAKDNKNWSIMAFLSELVSRGVFKTVTMSFLIVGHTHEDVDAFFSMVHKAMLHRHIQTFPEFLAEIHEVETKKTYCRLIQEVVDYKSHIEAYVDVPIGHSVPISLRSSMSNNIPIYQYQEDYGGPWFPTHGVSMWKPIDTLSQTYRCVRPPPLREPKTKLCVCVCIHMAMQPED</sequence>
<dbReference type="EMBL" id="JBJQOH010000006">
    <property type="protein sequence ID" value="KAL3682922.1"/>
    <property type="molecule type" value="Genomic_DNA"/>
</dbReference>
<gene>
    <name evidence="2" type="ORF">R1sor_000944</name>
</gene>
<dbReference type="AlphaFoldDB" id="A0ABD3GUJ3"/>
<keyword evidence="3" id="KW-1185">Reference proteome</keyword>
<protein>
    <recommendedName>
        <fullName evidence="1">DUF7869 domain-containing protein</fullName>
    </recommendedName>
</protein>